<name>A0A9D2I146_9LACT</name>
<proteinExistence type="predicted"/>
<evidence type="ECO:0000313" key="3">
    <source>
        <dbReference type="Proteomes" id="UP000886856"/>
    </source>
</evidence>
<keyword evidence="1" id="KW-0812">Transmembrane</keyword>
<keyword evidence="1" id="KW-1133">Transmembrane helix</keyword>
<protein>
    <submittedName>
        <fullName evidence="2">Uncharacterized protein</fullName>
    </submittedName>
</protein>
<organism evidence="2 3">
    <name type="scientific">Candidatus Jeotgalibaca merdavium</name>
    <dbReference type="NCBI Taxonomy" id="2838627"/>
    <lineage>
        <taxon>Bacteria</taxon>
        <taxon>Bacillati</taxon>
        <taxon>Bacillota</taxon>
        <taxon>Bacilli</taxon>
        <taxon>Lactobacillales</taxon>
        <taxon>Carnobacteriaceae</taxon>
        <taxon>Jeotgalibaca</taxon>
    </lineage>
</organism>
<reference evidence="2" key="1">
    <citation type="journal article" date="2021" name="PeerJ">
        <title>Extensive microbial diversity within the chicken gut microbiome revealed by metagenomics and culture.</title>
        <authorList>
            <person name="Gilroy R."/>
            <person name="Ravi A."/>
            <person name="Getino M."/>
            <person name="Pursley I."/>
            <person name="Horton D.L."/>
            <person name="Alikhan N.F."/>
            <person name="Baker D."/>
            <person name="Gharbi K."/>
            <person name="Hall N."/>
            <person name="Watson M."/>
            <person name="Adriaenssens E.M."/>
            <person name="Foster-Nyarko E."/>
            <person name="Jarju S."/>
            <person name="Secka A."/>
            <person name="Antonio M."/>
            <person name="Oren A."/>
            <person name="Chaudhuri R.R."/>
            <person name="La Ragione R."/>
            <person name="Hildebrand F."/>
            <person name="Pallen M.J."/>
        </authorList>
    </citation>
    <scope>NUCLEOTIDE SEQUENCE</scope>
    <source>
        <strain evidence="2">CHK171-505</strain>
    </source>
</reference>
<dbReference type="AlphaFoldDB" id="A0A9D2I146"/>
<comment type="caution">
    <text evidence="2">The sequence shown here is derived from an EMBL/GenBank/DDBJ whole genome shotgun (WGS) entry which is preliminary data.</text>
</comment>
<feature type="transmembrane region" description="Helical" evidence="1">
    <location>
        <begin position="6"/>
        <end position="31"/>
    </location>
</feature>
<dbReference type="Proteomes" id="UP000886856">
    <property type="component" value="Unassembled WGS sequence"/>
</dbReference>
<gene>
    <name evidence="2" type="ORF">H9948_06090</name>
</gene>
<accession>A0A9D2I146</accession>
<dbReference type="EMBL" id="DWYW01000136">
    <property type="protein sequence ID" value="HJA90347.1"/>
    <property type="molecule type" value="Genomic_DNA"/>
</dbReference>
<evidence type="ECO:0000256" key="1">
    <source>
        <dbReference type="SAM" id="Phobius"/>
    </source>
</evidence>
<sequence>MDLLTQLLLGMGAFSLIVVVGSFVGIMMVVIEDTIEEQQQARERNKRRG</sequence>
<keyword evidence="1" id="KW-0472">Membrane</keyword>
<evidence type="ECO:0000313" key="2">
    <source>
        <dbReference type="EMBL" id="HJA90347.1"/>
    </source>
</evidence>
<reference evidence="2" key="2">
    <citation type="submission" date="2021-04" db="EMBL/GenBank/DDBJ databases">
        <authorList>
            <person name="Gilroy R."/>
        </authorList>
    </citation>
    <scope>NUCLEOTIDE SEQUENCE</scope>
    <source>
        <strain evidence="2">CHK171-505</strain>
    </source>
</reference>